<reference evidence="1" key="2">
    <citation type="journal article" date="2010" name="Science">
        <title>The genome of the Western clawed frog Xenopus tropicalis.</title>
        <authorList>
            <person name="Hellsten U."/>
            <person name="Harland R.M."/>
            <person name="Gilchrist M.J."/>
            <person name="Hendrix D."/>
            <person name="Jurka J."/>
            <person name="Kapitonov V."/>
            <person name="Ovcharenko I."/>
            <person name="Putnam N.H."/>
            <person name="Shu S."/>
            <person name="Taher L."/>
            <person name="Blitz I.L."/>
            <person name="Blumberg B."/>
            <person name="Dichmann D.S."/>
            <person name="Dubchak I."/>
            <person name="Amaya E."/>
            <person name="Detter J.C."/>
            <person name="Fletcher R."/>
            <person name="Gerhard D.S."/>
            <person name="Goodstein D."/>
            <person name="Graves T."/>
            <person name="Grigoriev I.V."/>
            <person name="Grimwood J."/>
            <person name="Kawashima T."/>
            <person name="Lindquist E."/>
            <person name="Lucas S.M."/>
            <person name="Mead P.E."/>
            <person name="Mitros T."/>
            <person name="Ogino H."/>
            <person name="Ohta Y."/>
            <person name="Poliakov A.V."/>
            <person name="Pollet N."/>
            <person name="Robert J."/>
            <person name="Salamov A."/>
            <person name="Sater A.K."/>
            <person name="Schmutz J."/>
            <person name="Terry A."/>
            <person name="Vize P.D."/>
            <person name="Warren W.C."/>
            <person name="Wells D."/>
            <person name="Wills A."/>
            <person name="Wilson R.K."/>
            <person name="Zimmerman L.B."/>
            <person name="Zorn A.M."/>
            <person name="Grainger R."/>
            <person name="Grammer T."/>
            <person name="Khokha M.K."/>
            <person name="Richardson P.M."/>
            <person name="Rokhsar D.S."/>
        </authorList>
    </citation>
    <scope>NUCLEOTIDE SEQUENCE [LARGE SCALE GENOMIC DNA]</scope>
    <source>
        <strain evidence="1">Nigerian</strain>
    </source>
</reference>
<reference evidence="1" key="1">
    <citation type="submission" date="2009-11" db="EMBL/GenBank/DDBJ databases">
        <authorList>
            <consortium name="US DOE Joint Genome Institute (JGI-PGF)"/>
            <person name="Ottilar R."/>
            <person name="Schmutz J."/>
            <person name="Salamov A."/>
            <person name="Cheng J.F."/>
            <person name="Lucas S."/>
            <person name="Pitluck S."/>
            <person name="Gundlach H."/>
            <person name="Guo Y."/>
            <person name="Haberer G."/>
            <person name="Nasrallah J."/>
            <person name="Mayer K.F.X."/>
            <person name="van de Peer Y."/>
            <person name="Weigel D."/>
            <person name="Grigoriev I.V."/>
        </authorList>
    </citation>
    <scope>NUCLEOTIDE SEQUENCE</scope>
    <source>
        <strain evidence="1">Nigerian</strain>
    </source>
</reference>
<accession>A0A1B8XWJ4</accession>
<sequence>SCYSCKGKSGVSEKKHKILDLSDTVANEVNEIIDKKKHKKLLETVKEKVQDKICFTKLDADTKSAVTHKLEKIQRKLKKGKLTKGDIIQFLENDPLNKIKEYFSELFDKQTHRRH</sequence>
<gene>
    <name evidence="1" type="ORF">XENTR_v900307432mg</name>
</gene>
<dbReference type="AlphaFoldDB" id="A0A1B8XWJ4"/>
<evidence type="ECO:0000313" key="1">
    <source>
        <dbReference type="EMBL" id="OCA15026.1"/>
    </source>
</evidence>
<name>A0A1B8XWJ4_XENTR</name>
<proteinExistence type="predicted"/>
<feature type="non-terminal residue" evidence="1">
    <location>
        <position position="1"/>
    </location>
</feature>
<protein>
    <submittedName>
        <fullName evidence="1">Uncharacterized protein</fullName>
    </submittedName>
</protein>
<reference evidence="1" key="3">
    <citation type="submission" date="2016-05" db="EMBL/GenBank/DDBJ databases">
        <title>WGS assembly of Xenopus tropicalis.</title>
        <authorList>
            <person name="Sessions A."/>
            <person name="Jenkins J."/>
            <person name="Mitros T."/>
            <person name="Lyons J.T."/>
            <person name="Dichmann D.S."/>
            <person name="Robert J."/>
            <person name="Harland R.M."/>
            <person name="Rokhsar D.S."/>
        </authorList>
    </citation>
    <scope>NUCLEOTIDE SEQUENCE</scope>
    <source>
        <strain evidence="1">Nigerian</strain>
    </source>
</reference>
<dbReference type="EMBL" id="KV461005">
    <property type="protein sequence ID" value="OCA15026.1"/>
    <property type="molecule type" value="Genomic_DNA"/>
</dbReference>
<organism evidence="1">
    <name type="scientific">Xenopus tropicalis</name>
    <name type="common">Western clawed frog</name>
    <name type="synonym">Silurana tropicalis</name>
    <dbReference type="NCBI Taxonomy" id="8364"/>
    <lineage>
        <taxon>Eukaryota</taxon>
        <taxon>Metazoa</taxon>
        <taxon>Chordata</taxon>
        <taxon>Craniata</taxon>
        <taxon>Vertebrata</taxon>
        <taxon>Euteleostomi</taxon>
        <taxon>Amphibia</taxon>
        <taxon>Batrachia</taxon>
        <taxon>Anura</taxon>
        <taxon>Pipoidea</taxon>
        <taxon>Pipidae</taxon>
        <taxon>Xenopodinae</taxon>
        <taxon>Xenopus</taxon>
        <taxon>Silurana</taxon>
    </lineage>
</organism>